<proteinExistence type="predicted"/>
<accession>A0A2P2QII0</accession>
<sequence>MQSNLISAYIRTIKKYI</sequence>
<dbReference type="AlphaFoldDB" id="A0A2P2QII0"/>
<evidence type="ECO:0000313" key="1">
    <source>
        <dbReference type="EMBL" id="MBX66705.1"/>
    </source>
</evidence>
<reference evidence="1" key="1">
    <citation type="submission" date="2018-02" db="EMBL/GenBank/DDBJ databases">
        <title>Rhizophora mucronata_Transcriptome.</title>
        <authorList>
            <person name="Meera S.P."/>
            <person name="Sreeshan A."/>
            <person name="Augustine A."/>
        </authorList>
    </citation>
    <scope>NUCLEOTIDE SEQUENCE</scope>
    <source>
        <tissue evidence="1">Leaf</tissue>
    </source>
</reference>
<name>A0A2P2QII0_RHIMU</name>
<dbReference type="EMBL" id="GGEC01086221">
    <property type="protein sequence ID" value="MBX66705.1"/>
    <property type="molecule type" value="Transcribed_RNA"/>
</dbReference>
<protein>
    <submittedName>
        <fullName evidence="1">Uncharacterized protein</fullName>
    </submittedName>
</protein>
<organism evidence="1">
    <name type="scientific">Rhizophora mucronata</name>
    <name type="common">Asiatic mangrove</name>
    <dbReference type="NCBI Taxonomy" id="61149"/>
    <lineage>
        <taxon>Eukaryota</taxon>
        <taxon>Viridiplantae</taxon>
        <taxon>Streptophyta</taxon>
        <taxon>Embryophyta</taxon>
        <taxon>Tracheophyta</taxon>
        <taxon>Spermatophyta</taxon>
        <taxon>Magnoliopsida</taxon>
        <taxon>eudicotyledons</taxon>
        <taxon>Gunneridae</taxon>
        <taxon>Pentapetalae</taxon>
        <taxon>rosids</taxon>
        <taxon>fabids</taxon>
        <taxon>Malpighiales</taxon>
        <taxon>Rhizophoraceae</taxon>
        <taxon>Rhizophora</taxon>
    </lineage>
</organism>